<dbReference type="Pfam" id="PF00083">
    <property type="entry name" value="Sugar_tr"/>
    <property type="match status" value="1"/>
</dbReference>
<dbReference type="NCBIfam" id="TIGR00879">
    <property type="entry name" value="SP"/>
    <property type="match status" value="1"/>
</dbReference>
<evidence type="ECO:0000259" key="9">
    <source>
        <dbReference type="PROSITE" id="PS50850"/>
    </source>
</evidence>
<dbReference type="InterPro" id="IPR003663">
    <property type="entry name" value="Sugar/inositol_transpt"/>
</dbReference>
<evidence type="ECO:0000256" key="6">
    <source>
        <dbReference type="ARBA" id="ARBA00023136"/>
    </source>
</evidence>
<dbReference type="InterPro" id="IPR005828">
    <property type="entry name" value="MFS_sugar_transport-like"/>
</dbReference>
<comment type="caution">
    <text evidence="10">The sequence shown here is derived from an EMBL/GenBank/DDBJ whole genome shotgun (WGS) entry which is preliminary data.</text>
</comment>
<feature type="transmembrane region" description="Helical" evidence="8">
    <location>
        <begin position="462"/>
        <end position="480"/>
    </location>
</feature>
<reference evidence="10 11" key="1">
    <citation type="submission" date="2015-06" db="EMBL/GenBank/DDBJ databases">
        <title>Draft genome of the ant-associated black yeast Phialophora attae CBS 131958.</title>
        <authorList>
            <person name="Moreno L.F."/>
            <person name="Stielow B.J."/>
            <person name="de Hoog S."/>
            <person name="Vicente V.A."/>
            <person name="Weiss V.A."/>
            <person name="de Vries M."/>
            <person name="Cruz L.M."/>
            <person name="Souza E.M."/>
        </authorList>
    </citation>
    <scope>NUCLEOTIDE SEQUENCE [LARGE SCALE GENOMIC DNA]</scope>
    <source>
        <strain evidence="10 11">CBS 131958</strain>
    </source>
</reference>
<dbReference type="AlphaFoldDB" id="A0A0N1H4B2"/>
<comment type="subcellular location">
    <subcellularLocation>
        <location evidence="1">Membrane</location>
        <topology evidence="1">Multi-pass membrane protein</topology>
    </subcellularLocation>
</comment>
<keyword evidence="11" id="KW-1185">Reference proteome</keyword>
<evidence type="ECO:0000256" key="4">
    <source>
        <dbReference type="ARBA" id="ARBA00022692"/>
    </source>
</evidence>
<organism evidence="10 11">
    <name type="scientific">Cyphellophora attinorum</name>
    <dbReference type="NCBI Taxonomy" id="1664694"/>
    <lineage>
        <taxon>Eukaryota</taxon>
        <taxon>Fungi</taxon>
        <taxon>Dikarya</taxon>
        <taxon>Ascomycota</taxon>
        <taxon>Pezizomycotina</taxon>
        <taxon>Eurotiomycetes</taxon>
        <taxon>Chaetothyriomycetidae</taxon>
        <taxon>Chaetothyriales</taxon>
        <taxon>Cyphellophoraceae</taxon>
        <taxon>Cyphellophora</taxon>
    </lineage>
</organism>
<dbReference type="PROSITE" id="PS50850">
    <property type="entry name" value="MFS"/>
    <property type="match status" value="1"/>
</dbReference>
<keyword evidence="6 8" id="KW-0472">Membrane</keyword>
<dbReference type="InterPro" id="IPR036259">
    <property type="entry name" value="MFS_trans_sf"/>
</dbReference>
<feature type="transmembrane region" description="Helical" evidence="8">
    <location>
        <begin position="492"/>
        <end position="513"/>
    </location>
</feature>
<evidence type="ECO:0000256" key="2">
    <source>
        <dbReference type="ARBA" id="ARBA00010992"/>
    </source>
</evidence>
<feature type="domain" description="Major facilitator superfamily (MFS) profile" evidence="9">
    <location>
        <begin position="75"/>
        <end position="519"/>
    </location>
</feature>
<gene>
    <name evidence="10" type="ORF">AB675_11816</name>
</gene>
<name>A0A0N1H4B2_9EURO</name>
<dbReference type="PANTHER" id="PTHR48022">
    <property type="entry name" value="PLASTIDIC GLUCOSE TRANSPORTER 4"/>
    <property type="match status" value="1"/>
</dbReference>
<dbReference type="OrthoDB" id="6612291at2759"/>
<protein>
    <submittedName>
        <fullName evidence="10">Maltose permease MAL61</fullName>
    </submittedName>
</protein>
<dbReference type="RefSeq" id="XP_017996773.1">
    <property type="nucleotide sequence ID" value="XM_018140694.1"/>
</dbReference>
<proteinExistence type="inferred from homology"/>
<keyword evidence="3 7" id="KW-0813">Transport</keyword>
<dbReference type="GO" id="GO:0005351">
    <property type="term" value="F:carbohydrate:proton symporter activity"/>
    <property type="evidence" value="ECO:0007669"/>
    <property type="project" value="TreeGrafter"/>
</dbReference>
<feature type="transmembrane region" description="Helical" evidence="8">
    <location>
        <begin position="152"/>
        <end position="169"/>
    </location>
</feature>
<dbReference type="Gene3D" id="1.20.1250.20">
    <property type="entry name" value="MFS general substrate transporter like domains"/>
    <property type="match status" value="1"/>
</dbReference>
<feature type="transmembrane region" description="Helical" evidence="8">
    <location>
        <begin position="395"/>
        <end position="416"/>
    </location>
</feature>
<accession>A0A0N1H4B2</accession>
<evidence type="ECO:0000256" key="7">
    <source>
        <dbReference type="RuleBase" id="RU003346"/>
    </source>
</evidence>
<sequence length="567" mass="62616">MNPLKETAEEIKLVGSSSSRDTSTSIVDRECHANPNPTMAVAASSEADAARAATDAEHGMKIWQAVKLYRWAVFYSVCISAALIMEGYDTALLPGFYALEAFNKRFGEPVGDGTYQLPPLWQALLQCGMQAGQSIGLLFAGFICDRVGYRKTLGLALVLSMCSIFIFVFCQNIRMLLAAEIVAGMPWGAFEALAATYASDIAPIPLRPILTTWVNANWALGQLIALGVLRGSSGITGEWSYRLPWALQWVWPIPILIVVKICPESPVWLVKNGYPEAARKSLERLSSGDWAAEDIERKLSMLVRTDEAECQEVSGQSYLELFRGTNLRRTEIACFVWIGQVVCGIWFCSNVAWFLRVAGGFSPNMAFNLGIATNAVAVVATIGSWSLTRKYGRRTLYLAGLIVMFLLLLVIGGLGFEPEEEQIAYTSAALMMLFVVTYDFTIGPIAYTLVSEMSSTRLRIKTVVVARISYNLSNIAASFANPQMLNPLAWDLGGKTGLVWAVTCLMWIFWTYFRLPEPKGLSPAELDRRFELKLSARQFRSGEVDAFQADQITPDEESPVRPMAEVV</sequence>
<dbReference type="PANTHER" id="PTHR48022:SF33">
    <property type="entry name" value="SUGAR PERMEASE, PUTATIVE (AFU_ORTHOLOGUE AFUA_6G12040)-RELATED"/>
    <property type="match status" value="1"/>
</dbReference>
<comment type="similarity">
    <text evidence="2 7">Belongs to the major facilitator superfamily. Sugar transporter (TC 2.A.1.1) family.</text>
</comment>
<feature type="transmembrane region" description="Helical" evidence="8">
    <location>
        <begin position="367"/>
        <end position="388"/>
    </location>
</feature>
<dbReference type="InterPro" id="IPR020846">
    <property type="entry name" value="MFS_dom"/>
</dbReference>
<feature type="transmembrane region" description="Helical" evidence="8">
    <location>
        <begin position="332"/>
        <end position="355"/>
    </location>
</feature>
<evidence type="ECO:0000256" key="8">
    <source>
        <dbReference type="SAM" id="Phobius"/>
    </source>
</evidence>
<dbReference type="VEuPathDB" id="FungiDB:AB675_11816"/>
<dbReference type="GeneID" id="28732575"/>
<feature type="transmembrane region" description="Helical" evidence="8">
    <location>
        <begin position="68"/>
        <end position="85"/>
    </location>
</feature>
<evidence type="ECO:0000313" key="10">
    <source>
        <dbReference type="EMBL" id="KPI36810.1"/>
    </source>
</evidence>
<dbReference type="InterPro" id="IPR050360">
    <property type="entry name" value="MFS_Sugar_Transporters"/>
</dbReference>
<evidence type="ECO:0000256" key="1">
    <source>
        <dbReference type="ARBA" id="ARBA00004141"/>
    </source>
</evidence>
<dbReference type="EMBL" id="LFJN01000028">
    <property type="protein sequence ID" value="KPI36810.1"/>
    <property type="molecule type" value="Genomic_DNA"/>
</dbReference>
<feature type="transmembrane region" description="Helical" evidence="8">
    <location>
        <begin position="428"/>
        <end position="450"/>
    </location>
</feature>
<dbReference type="Proteomes" id="UP000038010">
    <property type="component" value="Unassembled WGS sequence"/>
</dbReference>
<keyword evidence="5 8" id="KW-1133">Transmembrane helix</keyword>
<dbReference type="GO" id="GO:0016020">
    <property type="term" value="C:membrane"/>
    <property type="evidence" value="ECO:0007669"/>
    <property type="project" value="UniProtKB-SubCell"/>
</dbReference>
<dbReference type="FunFam" id="1.20.1250.20:FF:000078">
    <property type="entry name" value="MFS maltose transporter, putative"/>
    <property type="match status" value="1"/>
</dbReference>
<dbReference type="SUPFAM" id="SSF103473">
    <property type="entry name" value="MFS general substrate transporter"/>
    <property type="match status" value="1"/>
</dbReference>
<evidence type="ECO:0000256" key="5">
    <source>
        <dbReference type="ARBA" id="ARBA00022989"/>
    </source>
</evidence>
<evidence type="ECO:0000313" key="11">
    <source>
        <dbReference type="Proteomes" id="UP000038010"/>
    </source>
</evidence>
<evidence type="ECO:0000256" key="3">
    <source>
        <dbReference type="ARBA" id="ARBA00022448"/>
    </source>
</evidence>
<keyword evidence="4 8" id="KW-0812">Transmembrane</keyword>